<dbReference type="GO" id="GO:0007026">
    <property type="term" value="P:negative regulation of microtubule depolymerization"/>
    <property type="evidence" value="ECO:0007669"/>
    <property type="project" value="Ensembl"/>
</dbReference>
<dbReference type="GO" id="GO:0060271">
    <property type="term" value="P:cilium assembly"/>
    <property type="evidence" value="ECO:0000318"/>
    <property type="project" value="GO_Central"/>
</dbReference>
<keyword evidence="6" id="KW-0808">Transferase</keyword>
<evidence type="ECO:0000313" key="16">
    <source>
        <dbReference type="Ensembl" id="ENSOANP00000039935.1"/>
    </source>
</evidence>
<feature type="compositionally biased region" description="Basic and acidic residues" evidence="14">
    <location>
        <begin position="426"/>
        <end position="435"/>
    </location>
</feature>
<evidence type="ECO:0000256" key="13">
    <source>
        <dbReference type="PROSITE-ProRule" id="PRU10141"/>
    </source>
</evidence>
<dbReference type="PANTHER" id="PTHR11909">
    <property type="entry name" value="CASEIN KINASE-RELATED"/>
    <property type="match status" value="1"/>
</dbReference>
<dbReference type="GO" id="GO:0021681">
    <property type="term" value="P:cerebellar granular layer development"/>
    <property type="evidence" value="ECO:0007669"/>
    <property type="project" value="Ensembl"/>
</dbReference>
<feature type="domain" description="Protein kinase" evidence="15">
    <location>
        <begin position="21"/>
        <end position="284"/>
    </location>
</feature>
<keyword evidence="9 13" id="KW-0067">ATP-binding</keyword>
<comment type="catalytic activity">
    <reaction evidence="10">
        <text>L-threonyl-[protein] + ATP = O-phospho-L-threonyl-[protein] + ADP + H(+)</text>
        <dbReference type="Rhea" id="RHEA:46608"/>
        <dbReference type="Rhea" id="RHEA-COMP:11060"/>
        <dbReference type="Rhea" id="RHEA-COMP:11605"/>
        <dbReference type="ChEBI" id="CHEBI:15378"/>
        <dbReference type="ChEBI" id="CHEBI:30013"/>
        <dbReference type="ChEBI" id="CHEBI:30616"/>
        <dbReference type="ChEBI" id="CHEBI:61977"/>
        <dbReference type="ChEBI" id="CHEBI:456216"/>
        <dbReference type="EC" id="2.7.11.1"/>
    </reaction>
</comment>
<keyword evidence="4" id="KW-0723">Serine/threonine-protein kinase</keyword>
<feature type="region of interest" description="Disordered" evidence="14">
    <location>
        <begin position="974"/>
        <end position="1228"/>
    </location>
</feature>
<dbReference type="CTD" id="146057"/>
<keyword evidence="3" id="KW-0963">Cytoplasm</keyword>
<feature type="compositionally biased region" description="Low complexity" evidence="14">
    <location>
        <begin position="626"/>
        <end position="644"/>
    </location>
</feature>
<evidence type="ECO:0000313" key="17">
    <source>
        <dbReference type="Proteomes" id="UP000002279"/>
    </source>
</evidence>
<feature type="compositionally biased region" description="Basic and acidic residues" evidence="14">
    <location>
        <begin position="872"/>
        <end position="882"/>
    </location>
</feature>
<dbReference type="OrthoDB" id="5979581at2759"/>
<dbReference type="AlphaFoldDB" id="A0A6I8NFQ9"/>
<evidence type="ECO:0000256" key="2">
    <source>
        <dbReference type="ARBA" id="ARBA00012513"/>
    </source>
</evidence>
<keyword evidence="8" id="KW-0418">Kinase</keyword>
<dbReference type="GO" id="GO:0036064">
    <property type="term" value="C:ciliary basal body"/>
    <property type="evidence" value="ECO:0000318"/>
    <property type="project" value="GO_Central"/>
</dbReference>
<keyword evidence="17" id="KW-1185">Reference proteome</keyword>
<comment type="similarity">
    <text evidence="12">Belongs to the protein kinase superfamily. CK1 Ser/Thr protein kinase family.</text>
</comment>
<evidence type="ECO:0000256" key="4">
    <source>
        <dbReference type="ARBA" id="ARBA00022527"/>
    </source>
</evidence>
<dbReference type="GO" id="GO:0005634">
    <property type="term" value="C:nucleus"/>
    <property type="evidence" value="ECO:0000318"/>
    <property type="project" value="GO_Central"/>
</dbReference>
<dbReference type="SMART" id="SM00220">
    <property type="entry name" value="S_TKc"/>
    <property type="match status" value="1"/>
</dbReference>
<dbReference type="FunCoup" id="A0A6I8NFQ9">
    <property type="interactions" value="1676"/>
</dbReference>
<dbReference type="GO" id="GO:0005829">
    <property type="term" value="C:cytosol"/>
    <property type="evidence" value="ECO:0007669"/>
    <property type="project" value="Ensembl"/>
</dbReference>
<dbReference type="GO" id="GO:0005524">
    <property type="term" value="F:ATP binding"/>
    <property type="evidence" value="ECO:0007669"/>
    <property type="project" value="UniProtKB-UniRule"/>
</dbReference>
<evidence type="ECO:0000259" key="15">
    <source>
        <dbReference type="PROSITE" id="PS50011"/>
    </source>
</evidence>
<dbReference type="GO" id="GO:1990403">
    <property type="term" value="P:embryonic brain development"/>
    <property type="evidence" value="ECO:0007669"/>
    <property type="project" value="Ensembl"/>
</dbReference>
<dbReference type="KEGG" id="oaa:103169350"/>
<feature type="binding site" evidence="13">
    <location>
        <position position="50"/>
    </location>
    <ligand>
        <name>ATP</name>
        <dbReference type="ChEBI" id="CHEBI:30616"/>
    </ligand>
</feature>
<dbReference type="FunFam" id="1.10.510.10:FF:000167">
    <property type="entry name" value="Tau tubulin kinase 1"/>
    <property type="match status" value="1"/>
</dbReference>
<dbReference type="GO" id="GO:0005737">
    <property type="term" value="C:cytoplasm"/>
    <property type="evidence" value="ECO:0000318"/>
    <property type="project" value="GO_Central"/>
</dbReference>
<dbReference type="GO" id="GO:0030900">
    <property type="term" value="P:forebrain development"/>
    <property type="evidence" value="ECO:0007669"/>
    <property type="project" value="Ensembl"/>
</dbReference>
<gene>
    <name evidence="16" type="primary">TTBK2</name>
</gene>
<dbReference type="FunFam" id="3.30.200.20:FF:000358">
    <property type="entry name" value="Tau tubulin kinase 2b"/>
    <property type="match status" value="1"/>
</dbReference>
<feature type="compositionally biased region" description="Pro residues" evidence="14">
    <location>
        <begin position="366"/>
        <end position="376"/>
    </location>
</feature>
<dbReference type="GO" id="GO:0004674">
    <property type="term" value="F:protein serine/threonine kinase activity"/>
    <property type="evidence" value="ECO:0000318"/>
    <property type="project" value="GO_Central"/>
</dbReference>
<comment type="catalytic activity">
    <reaction evidence="11">
        <text>L-seryl-[protein] + ATP = O-phospho-L-seryl-[protein] + ADP + H(+)</text>
        <dbReference type="Rhea" id="RHEA:17989"/>
        <dbReference type="Rhea" id="RHEA-COMP:9863"/>
        <dbReference type="Rhea" id="RHEA-COMP:11604"/>
        <dbReference type="ChEBI" id="CHEBI:15378"/>
        <dbReference type="ChEBI" id="CHEBI:29999"/>
        <dbReference type="ChEBI" id="CHEBI:30616"/>
        <dbReference type="ChEBI" id="CHEBI:83421"/>
        <dbReference type="ChEBI" id="CHEBI:456216"/>
        <dbReference type="EC" id="2.7.11.1"/>
    </reaction>
</comment>
<keyword evidence="5" id="KW-0597">Phosphoprotein</keyword>
<dbReference type="PROSITE" id="PS50011">
    <property type="entry name" value="PROTEIN_KINASE_DOM"/>
    <property type="match status" value="1"/>
</dbReference>
<evidence type="ECO:0000256" key="3">
    <source>
        <dbReference type="ARBA" id="ARBA00022490"/>
    </source>
</evidence>
<dbReference type="RefSeq" id="XP_028934118.1">
    <property type="nucleotide sequence ID" value="XM_029078285.2"/>
</dbReference>
<dbReference type="GO" id="GO:0008589">
    <property type="term" value="P:regulation of smoothened signaling pathway"/>
    <property type="evidence" value="ECO:0007669"/>
    <property type="project" value="Ensembl"/>
</dbReference>
<dbReference type="SUPFAM" id="SSF56112">
    <property type="entry name" value="Protein kinase-like (PK-like)"/>
    <property type="match status" value="1"/>
</dbReference>
<evidence type="ECO:0000256" key="14">
    <source>
        <dbReference type="SAM" id="MobiDB-lite"/>
    </source>
</evidence>
<dbReference type="GO" id="GO:0042733">
    <property type="term" value="P:embryonic digit morphogenesis"/>
    <property type="evidence" value="ECO:0007669"/>
    <property type="project" value="Ensembl"/>
</dbReference>
<name>A0A6I8NFQ9_ORNAN</name>
<dbReference type="GO" id="GO:1902817">
    <property type="term" value="P:negative regulation of protein localization to microtubule"/>
    <property type="evidence" value="ECO:0007669"/>
    <property type="project" value="Ensembl"/>
</dbReference>
<dbReference type="Pfam" id="PF00069">
    <property type="entry name" value="Pkinase"/>
    <property type="match status" value="1"/>
</dbReference>
<dbReference type="GO" id="GO:0035869">
    <property type="term" value="C:ciliary transition zone"/>
    <property type="evidence" value="ECO:0000318"/>
    <property type="project" value="GO_Central"/>
</dbReference>
<evidence type="ECO:0000256" key="6">
    <source>
        <dbReference type="ARBA" id="ARBA00022679"/>
    </source>
</evidence>
<reference evidence="16" key="1">
    <citation type="submission" date="2025-08" db="UniProtKB">
        <authorList>
            <consortium name="Ensembl"/>
        </authorList>
    </citation>
    <scope>IDENTIFICATION</scope>
    <source>
        <strain evidence="16">Glennie</strain>
    </source>
</reference>
<organism evidence="16 17">
    <name type="scientific">Ornithorhynchus anatinus</name>
    <name type="common">Duckbill platypus</name>
    <dbReference type="NCBI Taxonomy" id="9258"/>
    <lineage>
        <taxon>Eukaryota</taxon>
        <taxon>Metazoa</taxon>
        <taxon>Chordata</taxon>
        <taxon>Craniata</taxon>
        <taxon>Vertebrata</taxon>
        <taxon>Euteleostomi</taxon>
        <taxon>Mammalia</taxon>
        <taxon>Monotremata</taxon>
        <taxon>Ornithorhynchidae</taxon>
        <taxon>Ornithorhynchus</taxon>
    </lineage>
</organism>
<feature type="compositionally biased region" description="Polar residues" evidence="14">
    <location>
        <begin position="1177"/>
        <end position="1190"/>
    </location>
</feature>
<evidence type="ECO:0000256" key="10">
    <source>
        <dbReference type="ARBA" id="ARBA00047899"/>
    </source>
</evidence>
<feature type="region of interest" description="Disordered" evidence="14">
    <location>
        <begin position="510"/>
        <end position="533"/>
    </location>
</feature>
<dbReference type="GO" id="GO:0021915">
    <property type="term" value="P:neural tube development"/>
    <property type="evidence" value="ECO:0007669"/>
    <property type="project" value="Ensembl"/>
</dbReference>
<accession>A0A6I8NFQ9</accession>
<dbReference type="GeneTree" id="ENSGT00940000160367"/>
<dbReference type="InParanoid" id="A0A6I8NFQ9"/>
<dbReference type="EC" id="2.7.11.1" evidence="2"/>
<proteinExistence type="inferred from homology"/>
<dbReference type="Ensembl" id="ENSOANT00000070434.1">
    <property type="protein sequence ID" value="ENSOANP00000039935.1"/>
    <property type="gene ID" value="ENSOANG00000047726.1"/>
</dbReference>
<dbReference type="RefSeq" id="XP_028934117.1">
    <property type="nucleotide sequence ID" value="XM_029078284.2"/>
</dbReference>
<feature type="compositionally biased region" description="Low complexity" evidence="14">
    <location>
        <begin position="1127"/>
        <end position="1153"/>
    </location>
</feature>
<dbReference type="PROSITE" id="PS00107">
    <property type="entry name" value="PROTEIN_KINASE_ATP"/>
    <property type="match status" value="1"/>
</dbReference>
<dbReference type="GO" id="GO:0007165">
    <property type="term" value="P:signal transduction"/>
    <property type="evidence" value="ECO:0000318"/>
    <property type="project" value="GO_Central"/>
</dbReference>
<dbReference type="InterPro" id="IPR000719">
    <property type="entry name" value="Prot_kinase_dom"/>
</dbReference>
<evidence type="ECO:0000256" key="8">
    <source>
        <dbReference type="ARBA" id="ARBA00022777"/>
    </source>
</evidence>
<dbReference type="GO" id="GO:0008104">
    <property type="term" value="P:intracellular protein localization"/>
    <property type="evidence" value="ECO:0007669"/>
    <property type="project" value="Ensembl"/>
</dbReference>
<dbReference type="Bgee" id="ENSOANG00000047726">
    <property type="expression patterns" value="Expressed in cerebellum and 7 other cell types or tissues"/>
</dbReference>
<dbReference type="InterPro" id="IPR050235">
    <property type="entry name" value="CK1_Ser-Thr_kinase"/>
</dbReference>
<feature type="region of interest" description="Disordered" evidence="14">
    <location>
        <begin position="562"/>
        <end position="925"/>
    </location>
</feature>
<protein>
    <recommendedName>
        <fullName evidence="2">non-specific serine/threonine protein kinase</fullName>
        <ecNumber evidence="2">2.7.11.1</ecNumber>
    </recommendedName>
</protein>
<sequence>MSGGGEQPDLLSVGILVKERWKVLRKIGGGGFGEIYDALDLLTRENVALKVESAQQPKQVLKMEVAVLKKLQGKDHVCRFIGCGRNDRFNYVVMQLQGRNLADLRRSQARGTFTLSTALRLGRQILEAVESIHSVGFLHRDIKPSNFAMGRFPSTCRKCYMLDFGLARQFTNSCGDVRPPRAVAGFRGTVRYASVNAHRNREMGRHDDLWSLFYMLVEFVVGQLPWRKIKDKEQVGSIKERYDHRLMLKHLPPEFGIFLDHISSVDYFTKPDYQLLTSVFDNSIKTFGVIESDPFDWEKSGTDGSLTTTTTSTTPQLHTRLTPAAIGIANATPIPGDLLRENTDEVFPDEQLSDGENGIPVGASPEKPPGSSGPPRPQEKDVWEEMDANRNKIKLGIFKAATEEENSHGPANGIPTAPSLGSPIHVRSETAQPERDVPLVRKLRSIHSFELEKHLTLESKPDTDKFLETCLEKKQKESSGRKEPVLPASLLHKPFAPALSHADRVWHYDDEYPPDASRRGSAQSPERADGASNGFVAVNLSSCRQEVDSKDWVMVDKEHDLRDYGTGEGLGHRTTGSPSDEEPEVLRALEESPQEEPPRPGLWARSRPAKHAGSGAALAPAEGRSAAGAPEPTTELTPTSPLEAQAEGPLTPVTGPRPSVASAQSISGSLHCGRQPERNPQPADRAAELCPPRENLPASGTPEGEPRGGGSGTEPGPQPDPVHRARHTRERGRSRDLGPRELPGPNSPVARESEIFPGDPGEGGVLLGVDNDEEKPDPGRGSAEMAALSGASEAVGGRPPAPEAAEPRTLGLVPDHDADRKPMRPPAAGASETSPSRGVGRRPEGRVDEGAAVPPDGLREGAAGSRGFPAPRGDRAGPTEREGEPEDAAPRNGDSAPCVSESERSPPSRKDPVRAPSVTRHSRIPVLAQEVDSGFEAASPVSAKEKLLLKKAHQPDLAKPLVEKRQLRSFLGDLSSSASDRLPEERSMAVPAPFSEEEVFTPFSGLTLDPNLGRSAEDSPLLPVSPQIRKSKSKIPRPVTWASADQVGGSASAPFLPRPPPGRPPSRPGVEARLRRYKVLGSSTSDSDLFSRLAQILQNGSQKSRSPTQCKSPGSPHGPKTPPKSPSLPRRSPSASPRSSSLPRTSSSSPSRAGRPHHDQKSAAPHLGRSRSPPGHSVSSASRRSFQQEHCCNKAGKNSLKGSGGPYHHSGGPKAPAGRCKSVSKLSR</sequence>
<evidence type="ECO:0000256" key="5">
    <source>
        <dbReference type="ARBA" id="ARBA00022553"/>
    </source>
</evidence>
<feature type="compositionally biased region" description="Low complexity" evidence="14">
    <location>
        <begin position="793"/>
        <end position="808"/>
    </location>
</feature>
<feature type="region of interest" description="Disordered" evidence="14">
    <location>
        <begin position="404"/>
        <end position="435"/>
    </location>
</feature>
<dbReference type="GO" id="GO:0000226">
    <property type="term" value="P:microtubule cytoskeleton organization"/>
    <property type="evidence" value="ECO:0007669"/>
    <property type="project" value="Ensembl"/>
</dbReference>
<dbReference type="GO" id="GO:0007224">
    <property type="term" value="P:smoothened signaling pathway"/>
    <property type="evidence" value="ECO:0007669"/>
    <property type="project" value="Ensembl"/>
</dbReference>
<feature type="compositionally biased region" description="Basic and acidic residues" evidence="14">
    <location>
        <begin position="901"/>
        <end position="913"/>
    </location>
</feature>
<dbReference type="GO" id="GO:0005814">
    <property type="term" value="C:centriole"/>
    <property type="evidence" value="ECO:0007669"/>
    <property type="project" value="Ensembl"/>
</dbReference>
<keyword evidence="7 13" id="KW-0547">Nucleotide-binding</keyword>
<dbReference type="OMA" id="DPLHQRQ"/>
<comment type="subcellular location">
    <subcellularLocation>
        <location evidence="1">Cytoplasm</location>
    </subcellularLocation>
</comment>
<dbReference type="GO" id="GO:0030334">
    <property type="term" value="P:regulation of cell migration"/>
    <property type="evidence" value="ECO:0007669"/>
    <property type="project" value="Ensembl"/>
</dbReference>
<dbReference type="CDD" id="cd14129">
    <property type="entry name" value="STKc_TTBK2"/>
    <property type="match status" value="1"/>
</dbReference>
<dbReference type="GO" id="GO:0097546">
    <property type="term" value="C:ciliary base"/>
    <property type="evidence" value="ECO:0007669"/>
    <property type="project" value="Ensembl"/>
</dbReference>
<dbReference type="InterPro" id="IPR011009">
    <property type="entry name" value="Kinase-like_dom_sf"/>
</dbReference>
<dbReference type="RefSeq" id="XP_028934119.1">
    <property type="nucleotide sequence ID" value="XM_029078286.2"/>
</dbReference>
<evidence type="ECO:0000256" key="12">
    <source>
        <dbReference type="ARBA" id="ARBA00061588"/>
    </source>
</evidence>
<dbReference type="GeneID" id="103169350"/>
<dbReference type="InterPro" id="IPR017441">
    <property type="entry name" value="Protein_kinase_ATP_BS"/>
</dbReference>
<evidence type="ECO:0000256" key="1">
    <source>
        <dbReference type="ARBA" id="ARBA00004496"/>
    </source>
</evidence>
<evidence type="ECO:0000256" key="11">
    <source>
        <dbReference type="ARBA" id="ARBA00048679"/>
    </source>
</evidence>
<evidence type="ECO:0000256" key="7">
    <source>
        <dbReference type="ARBA" id="ARBA00022741"/>
    </source>
</evidence>
<dbReference type="GO" id="GO:0021935">
    <property type="term" value="P:cerebellar granule cell precursor tangential migration"/>
    <property type="evidence" value="ECO:0007669"/>
    <property type="project" value="Ensembl"/>
</dbReference>
<dbReference type="GO" id="GO:1902857">
    <property type="term" value="P:positive regulation of non-motile cilium assembly"/>
    <property type="evidence" value="ECO:0007669"/>
    <property type="project" value="Ensembl"/>
</dbReference>
<dbReference type="GO" id="GO:0019894">
    <property type="term" value="F:kinesin binding"/>
    <property type="evidence" value="ECO:0007669"/>
    <property type="project" value="Ensembl"/>
</dbReference>
<feature type="region of interest" description="Disordered" evidence="14">
    <location>
        <begin position="348"/>
        <end position="380"/>
    </location>
</feature>
<evidence type="ECO:0000256" key="9">
    <source>
        <dbReference type="ARBA" id="ARBA00022840"/>
    </source>
</evidence>
<dbReference type="Proteomes" id="UP000002279">
    <property type="component" value="Unplaced"/>
</dbReference>
<dbReference type="InterPro" id="IPR047915">
    <property type="entry name" value="TTBK2_STKc"/>
</dbReference>
<feature type="compositionally biased region" description="Polar residues" evidence="14">
    <location>
        <begin position="1096"/>
        <end position="1112"/>
    </location>
</feature>
<reference evidence="16" key="2">
    <citation type="submission" date="2025-09" db="UniProtKB">
        <authorList>
            <consortium name="Ensembl"/>
        </authorList>
    </citation>
    <scope>IDENTIFICATION</scope>
    <source>
        <strain evidence="16">Glennie</strain>
    </source>
</reference>
<dbReference type="Gene3D" id="1.10.510.10">
    <property type="entry name" value="Transferase(Phosphotransferase) domain 1"/>
    <property type="match status" value="1"/>
</dbReference>
<feature type="compositionally biased region" description="Pro residues" evidence="14">
    <location>
        <begin position="1056"/>
        <end position="1067"/>
    </location>
</feature>